<feature type="transmembrane region" description="Helical" evidence="1">
    <location>
        <begin position="12"/>
        <end position="32"/>
    </location>
</feature>
<feature type="transmembrane region" description="Helical" evidence="1">
    <location>
        <begin position="135"/>
        <end position="159"/>
    </location>
</feature>
<reference evidence="2" key="2">
    <citation type="submission" date="2019-06" db="EMBL/GenBank/DDBJ databases">
        <title>Genomics analysis of Aphanomyces spp. identifies a new class of oomycete effector associated with host adaptation.</title>
        <authorList>
            <person name="Gaulin E."/>
        </authorList>
    </citation>
    <scope>NUCLEOTIDE SEQUENCE</scope>
    <source>
        <strain evidence="2">CBS 578.67</strain>
    </source>
</reference>
<evidence type="ECO:0000313" key="3">
    <source>
        <dbReference type="EMBL" id="VFT78494.1"/>
    </source>
</evidence>
<dbReference type="AlphaFoldDB" id="A0A485K627"/>
<keyword evidence="1" id="KW-0472">Membrane</keyword>
<proteinExistence type="predicted"/>
<gene>
    <name evidence="3" type="primary">Aste57867_1275</name>
    <name evidence="2" type="ORF">As57867_001274</name>
    <name evidence="3" type="ORF">ASTE57867_1275</name>
</gene>
<evidence type="ECO:0000256" key="1">
    <source>
        <dbReference type="SAM" id="Phobius"/>
    </source>
</evidence>
<dbReference type="EMBL" id="CAADRA010000093">
    <property type="protein sequence ID" value="VFT78494.1"/>
    <property type="molecule type" value="Genomic_DNA"/>
</dbReference>
<protein>
    <submittedName>
        <fullName evidence="3">Aste57867_1275 protein</fullName>
    </submittedName>
</protein>
<feature type="transmembrane region" description="Helical" evidence="1">
    <location>
        <begin position="44"/>
        <end position="66"/>
    </location>
</feature>
<evidence type="ECO:0000313" key="4">
    <source>
        <dbReference type="Proteomes" id="UP000332933"/>
    </source>
</evidence>
<name>A0A485K627_9STRA</name>
<sequence length="519" mass="57351">MVPAIWPEAAPLALVWCCYLYMPVVLCLYVRHRHHPLIKYRQPHLIATTGLLCTIYCLGGPLVLIWNATTPAIAYVLVCYVASILAIATTLLSAMVVVLHHKITELLVAPTQFPSNLIPTLTRTRWLLHPTNQMVCVVGLGCVLAVPQVVFLAATVDIVSTTSAHIFTSRLYNLFLLVLLVELLVAAVLAFRLSKQLTPIVDTFHQRVAYRQSFGSSGLFVTLSAVLALPERFLHLDNRLGADYYCRTILHTLAAQCVIVIHLVVPVYHVLKAQSVTRVAVNSIQMPSHLAELHDYLRERDKYAAFLAFCLVACSRDSSATEVLLAWRCIETFKTCRGARPPHPIASGPNGAMLAAELVVVMCFGPSAPLASVALKAEFGSMYMDRWTAWKAKECATAPPVDFFDEFHRALLAHLTTNVLPRFQVHSQSWLTYTQRNRSLRGLEMVQHMSGISSGRKQSTQQQHEYLTSNVATHANEGVMAPLGLRGYTMLSAQPVDNVNGDEIECHRPAAPTCPIGNA</sequence>
<dbReference type="Proteomes" id="UP000332933">
    <property type="component" value="Unassembled WGS sequence"/>
</dbReference>
<keyword evidence="1" id="KW-0812">Transmembrane</keyword>
<feature type="transmembrane region" description="Helical" evidence="1">
    <location>
        <begin position="171"/>
        <end position="191"/>
    </location>
</feature>
<keyword evidence="1" id="KW-1133">Transmembrane helix</keyword>
<feature type="transmembrane region" description="Helical" evidence="1">
    <location>
        <begin position="72"/>
        <end position="99"/>
    </location>
</feature>
<feature type="transmembrane region" description="Helical" evidence="1">
    <location>
        <begin position="249"/>
        <end position="271"/>
    </location>
</feature>
<dbReference type="EMBL" id="VJMH01000093">
    <property type="protein sequence ID" value="KAF0719098.1"/>
    <property type="molecule type" value="Genomic_DNA"/>
</dbReference>
<accession>A0A485K627</accession>
<organism evidence="3 4">
    <name type="scientific">Aphanomyces stellatus</name>
    <dbReference type="NCBI Taxonomy" id="120398"/>
    <lineage>
        <taxon>Eukaryota</taxon>
        <taxon>Sar</taxon>
        <taxon>Stramenopiles</taxon>
        <taxon>Oomycota</taxon>
        <taxon>Saprolegniomycetes</taxon>
        <taxon>Saprolegniales</taxon>
        <taxon>Verrucalvaceae</taxon>
        <taxon>Aphanomyces</taxon>
    </lineage>
</organism>
<keyword evidence="4" id="KW-1185">Reference proteome</keyword>
<evidence type="ECO:0000313" key="2">
    <source>
        <dbReference type="EMBL" id="KAF0719098.1"/>
    </source>
</evidence>
<reference evidence="3 4" key="1">
    <citation type="submission" date="2019-03" db="EMBL/GenBank/DDBJ databases">
        <authorList>
            <person name="Gaulin E."/>
            <person name="Dumas B."/>
        </authorList>
    </citation>
    <scope>NUCLEOTIDE SEQUENCE [LARGE SCALE GENOMIC DNA]</scope>
    <source>
        <strain evidence="3">CBS 568.67</strain>
    </source>
</reference>
<feature type="transmembrane region" description="Helical" evidence="1">
    <location>
        <begin position="212"/>
        <end position="229"/>
    </location>
</feature>